<proteinExistence type="predicted"/>
<dbReference type="Proteomes" id="UP000192534">
    <property type="component" value="Unassembled WGS sequence"/>
</dbReference>
<reference evidence="1 2" key="1">
    <citation type="submission" date="2016-12" db="EMBL/GenBank/DDBJ databases">
        <title>The new phylogeny of genus Mycobacterium.</title>
        <authorList>
            <person name="Tortoli E."/>
            <person name="Trovato A."/>
            <person name="Cirillo D.M."/>
        </authorList>
    </citation>
    <scope>NUCLEOTIDE SEQUENCE [LARGE SCALE GENOMIC DNA]</scope>
    <source>
        <strain evidence="1 2">DSM 44223</strain>
    </source>
</reference>
<sequence length="72" mass="7581">MRKEGPTMISSTANYGVAAVARRAWSFRAVMATPTHHAFAAHAAGAAAAISAQRKRRVNAAPTIASVDRSFI</sequence>
<accession>A0A1X0IR81</accession>
<protein>
    <submittedName>
        <fullName evidence="1">Uncharacterized protein</fullName>
    </submittedName>
</protein>
<dbReference type="AlphaFoldDB" id="A0A1X0IR81"/>
<evidence type="ECO:0000313" key="1">
    <source>
        <dbReference type="EMBL" id="ORB50507.1"/>
    </source>
</evidence>
<evidence type="ECO:0000313" key="2">
    <source>
        <dbReference type="Proteomes" id="UP000192534"/>
    </source>
</evidence>
<organism evidence="1 2">
    <name type="scientific">Mycolicibacterium rhodesiae</name>
    <name type="common">Mycobacterium rhodesiae</name>
    <dbReference type="NCBI Taxonomy" id="36814"/>
    <lineage>
        <taxon>Bacteria</taxon>
        <taxon>Bacillati</taxon>
        <taxon>Actinomycetota</taxon>
        <taxon>Actinomycetes</taxon>
        <taxon>Mycobacteriales</taxon>
        <taxon>Mycobacteriaceae</taxon>
        <taxon>Mycolicibacterium</taxon>
    </lineage>
</organism>
<dbReference type="EMBL" id="MVIH01000010">
    <property type="protein sequence ID" value="ORB50507.1"/>
    <property type="molecule type" value="Genomic_DNA"/>
</dbReference>
<gene>
    <name evidence="1" type="ORF">BST42_20130</name>
</gene>
<name>A0A1X0IR81_MYCRH</name>
<keyword evidence="2" id="KW-1185">Reference proteome</keyword>
<comment type="caution">
    <text evidence="1">The sequence shown here is derived from an EMBL/GenBank/DDBJ whole genome shotgun (WGS) entry which is preliminary data.</text>
</comment>